<feature type="domain" description="Fe2OG dioxygenase" evidence="3">
    <location>
        <begin position="178"/>
        <end position="281"/>
    </location>
</feature>
<dbReference type="Gene3D" id="2.60.120.330">
    <property type="entry name" value="B-lactam Antibiotic, Isopenicillin N Synthase, Chain"/>
    <property type="match status" value="1"/>
</dbReference>
<protein>
    <submittedName>
        <fullName evidence="4">Putative oxidoreductase</fullName>
    </submittedName>
</protein>
<dbReference type="Proteomes" id="UP000240883">
    <property type="component" value="Unassembled WGS sequence"/>
</dbReference>
<evidence type="ECO:0000256" key="1">
    <source>
        <dbReference type="ARBA" id="ARBA00008056"/>
    </source>
</evidence>
<dbReference type="STRING" id="1448308.A0A2T2NEL3"/>
<dbReference type="AlphaFoldDB" id="A0A2T2NEL3"/>
<dbReference type="Pfam" id="PF03171">
    <property type="entry name" value="2OG-FeII_Oxy"/>
    <property type="match status" value="1"/>
</dbReference>
<dbReference type="SUPFAM" id="SSF51197">
    <property type="entry name" value="Clavaminate synthase-like"/>
    <property type="match status" value="1"/>
</dbReference>
<dbReference type="InterPro" id="IPR027443">
    <property type="entry name" value="IPNS-like_sf"/>
</dbReference>
<comment type="similarity">
    <text evidence="1 2">Belongs to the iron/ascorbate-dependent oxidoreductase family.</text>
</comment>
<dbReference type="Pfam" id="PF14226">
    <property type="entry name" value="DIOX_N"/>
    <property type="match status" value="1"/>
</dbReference>
<dbReference type="InterPro" id="IPR026992">
    <property type="entry name" value="DIOX_N"/>
</dbReference>
<keyword evidence="2" id="KW-0560">Oxidoreductase</keyword>
<keyword evidence="5" id="KW-1185">Reference proteome</keyword>
<keyword evidence="2" id="KW-0408">Iron</keyword>
<evidence type="ECO:0000313" key="4">
    <source>
        <dbReference type="EMBL" id="PSN63686.1"/>
    </source>
</evidence>
<dbReference type="InterPro" id="IPR050231">
    <property type="entry name" value="Iron_ascorbate_oxido_reductase"/>
</dbReference>
<dbReference type="PRINTS" id="PR00682">
    <property type="entry name" value="IPNSYNTHASE"/>
</dbReference>
<evidence type="ECO:0000256" key="2">
    <source>
        <dbReference type="RuleBase" id="RU003682"/>
    </source>
</evidence>
<dbReference type="GO" id="GO:0046872">
    <property type="term" value="F:metal ion binding"/>
    <property type="evidence" value="ECO:0007669"/>
    <property type="project" value="UniProtKB-KW"/>
</dbReference>
<organism evidence="4 5">
    <name type="scientific">Corynespora cassiicola Philippines</name>
    <dbReference type="NCBI Taxonomy" id="1448308"/>
    <lineage>
        <taxon>Eukaryota</taxon>
        <taxon>Fungi</taxon>
        <taxon>Dikarya</taxon>
        <taxon>Ascomycota</taxon>
        <taxon>Pezizomycotina</taxon>
        <taxon>Dothideomycetes</taxon>
        <taxon>Pleosporomycetidae</taxon>
        <taxon>Pleosporales</taxon>
        <taxon>Corynesporascaceae</taxon>
        <taxon>Corynespora</taxon>
    </lineage>
</organism>
<dbReference type="OrthoDB" id="288590at2759"/>
<accession>A0A2T2NEL3</accession>
<evidence type="ECO:0000259" key="3">
    <source>
        <dbReference type="PROSITE" id="PS51471"/>
    </source>
</evidence>
<proteinExistence type="inferred from homology"/>
<dbReference type="GO" id="GO:0016491">
    <property type="term" value="F:oxidoreductase activity"/>
    <property type="evidence" value="ECO:0007669"/>
    <property type="project" value="UniProtKB-KW"/>
</dbReference>
<reference evidence="4 5" key="1">
    <citation type="journal article" date="2018" name="Front. Microbiol.">
        <title>Genome-Wide Analysis of Corynespora cassiicola Leaf Fall Disease Putative Effectors.</title>
        <authorList>
            <person name="Lopez D."/>
            <person name="Ribeiro S."/>
            <person name="Label P."/>
            <person name="Fumanal B."/>
            <person name="Venisse J.S."/>
            <person name="Kohler A."/>
            <person name="de Oliveira R.R."/>
            <person name="Labutti K."/>
            <person name="Lipzen A."/>
            <person name="Lail K."/>
            <person name="Bauer D."/>
            <person name="Ohm R.A."/>
            <person name="Barry K.W."/>
            <person name="Spatafora J."/>
            <person name="Grigoriev I.V."/>
            <person name="Martin F.M."/>
            <person name="Pujade-Renaud V."/>
        </authorList>
    </citation>
    <scope>NUCLEOTIDE SEQUENCE [LARGE SCALE GENOMIC DNA]</scope>
    <source>
        <strain evidence="4 5">Philippines</strain>
    </source>
</reference>
<evidence type="ECO:0000313" key="5">
    <source>
        <dbReference type="Proteomes" id="UP000240883"/>
    </source>
</evidence>
<keyword evidence="2" id="KW-0479">Metal-binding</keyword>
<dbReference type="PANTHER" id="PTHR47990">
    <property type="entry name" value="2-OXOGLUTARATE (2OG) AND FE(II)-DEPENDENT OXYGENASE SUPERFAMILY PROTEIN-RELATED"/>
    <property type="match status" value="1"/>
</dbReference>
<dbReference type="InterPro" id="IPR044861">
    <property type="entry name" value="IPNS-like_FE2OG_OXY"/>
</dbReference>
<dbReference type="GO" id="GO:0044283">
    <property type="term" value="P:small molecule biosynthetic process"/>
    <property type="evidence" value="ECO:0007669"/>
    <property type="project" value="UniProtKB-ARBA"/>
</dbReference>
<dbReference type="EMBL" id="KZ678139">
    <property type="protein sequence ID" value="PSN63686.1"/>
    <property type="molecule type" value="Genomic_DNA"/>
</dbReference>
<sequence length="343" mass="38303">MASPTIPVIDLSALKCEDVHVKQTVIAQIGAACRQSGFFQIVNHGIPEKLQEDLLSCSEELFALPLDIKEIYSKDLDSFNRGYERLRAQNFEKRTAGDLKEGFYFGLDLPASHPKVMNKTFGLGPNKYPQHVQDPARFKHTIDTYHALMRNLAEDIVRTLCKALGVEDSWIPHFTETPIATLRLLHYPPQPSNSSDLERGIGAHTDFGAITILLQDQVGGLQVLDRATSSWVDVSPTKNAFVVNLGNLMMRWTNDCYISNLHRVINKSGKERYSVPFFFSGNPDFLVKCFTRFKQGEEMAEAKYPPVTVGEWISGRYADTYGSEEGKAVGELSVAEAKVGIAQ</sequence>
<dbReference type="PROSITE" id="PS51471">
    <property type="entry name" value="FE2OG_OXY"/>
    <property type="match status" value="1"/>
</dbReference>
<gene>
    <name evidence="4" type="ORF">BS50DRAFT_576312</name>
</gene>
<name>A0A2T2NEL3_CORCC</name>
<dbReference type="InterPro" id="IPR005123">
    <property type="entry name" value="Oxoglu/Fe-dep_dioxygenase_dom"/>
</dbReference>